<name>A0A1U7IBS0_9CYAN</name>
<dbReference type="Proteomes" id="UP000185860">
    <property type="component" value="Unassembled WGS sequence"/>
</dbReference>
<sequence>MISKDKFKLFIPNIFIVVTILISLLTIIGYLGKINYIFDLTAHFKRQYLIVGFCTFFFFLLTRHKVWWIISLCCILLNLMEVVPWYLPPTASAQAKTTGQLRVLLSNVLYSNENYSNVISFVRKEAPDIAVFVEAGQRWNQELTALKDLLPYSAIAQDSKRFGTTLYSRFPLESFSIEKFQGPRSTIVAKIKYQGKEVIVMGTHPNYPVSKIGFIQRNSQLNAMADYIAKINQPVILMGDFNITMWSPFYQRFIQESKLKNGRIGFGLQPTWPAFLPFLAIPIDHCFVSQNIQVINSRTGDNVGSDHLPIIADLAIGE</sequence>
<dbReference type="EMBL" id="MRCE01000024">
    <property type="protein sequence ID" value="OKH34059.1"/>
    <property type="molecule type" value="Genomic_DNA"/>
</dbReference>
<dbReference type="GO" id="GO:0006506">
    <property type="term" value="P:GPI anchor biosynthetic process"/>
    <property type="evidence" value="ECO:0007669"/>
    <property type="project" value="TreeGrafter"/>
</dbReference>
<dbReference type="InterPro" id="IPR051916">
    <property type="entry name" value="GPI-anchor_lipid_remodeler"/>
</dbReference>
<gene>
    <name evidence="3" type="ORF">NIES2119_21380</name>
</gene>
<dbReference type="AlphaFoldDB" id="A0A1U7IBS0"/>
<dbReference type="PANTHER" id="PTHR14859">
    <property type="entry name" value="CALCOFLUOR WHITE HYPERSENSITIVE PROTEIN PRECURSOR"/>
    <property type="match status" value="1"/>
</dbReference>
<dbReference type="Gene3D" id="3.60.10.10">
    <property type="entry name" value="Endonuclease/exonuclease/phosphatase"/>
    <property type="match status" value="1"/>
</dbReference>
<dbReference type="GO" id="GO:0003824">
    <property type="term" value="F:catalytic activity"/>
    <property type="evidence" value="ECO:0007669"/>
    <property type="project" value="InterPro"/>
</dbReference>
<dbReference type="InterPro" id="IPR036691">
    <property type="entry name" value="Endo/exonu/phosph_ase_sf"/>
</dbReference>
<dbReference type="RefSeq" id="WP_073595531.1">
    <property type="nucleotide sequence ID" value="NZ_MRCE01000024.1"/>
</dbReference>
<feature type="transmembrane region" description="Helical" evidence="1">
    <location>
        <begin position="44"/>
        <end position="61"/>
    </location>
</feature>
<evidence type="ECO:0000256" key="1">
    <source>
        <dbReference type="SAM" id="Phobius"/>
    </source>
</evidence>
<dbReference type="InterPro" id="IPR005135">
    <property type="entry name" value="Endo/exonuclease/phosphatase"/>
</dbReference>
<dbReference type="PANTHER" id="PTHR14859:SF15">
    <property type="entry name" value="ENDONUCLEASE_EXONUCLEASE_PHOSPHATASE DOMAIN-CONTAINING PROTEIN"/>
    <property type="match status" value="1"/>
</dbReference>
<proteinExistence type="predicted"/>
<comment type="caution">
    <text evidence="3">The sequence shown here is derived from an EMBL/GenBank/DDBJ whole genome shotgun (WGS) entry which is preliminary data.</text>
</comment>
<organism evidence="3 4">
    <name type="scientific">[Phormidium ambiguum] IAM M-71</name>
    <dbReference type="NCBI Taxonomy" id="454136"/>
    <lineage>
        <taxon>Bacteria</taxon>
        <taxon>Bacillati</taxon>
        <taxon>Cyanobacteriota</taxon>
        <taxon>Cyanophyceae</taxon>
        <taxon>Oscillatoriophycideae</taxon>
        <taxon>Aerosakkonematales</taxon>
        <taxon>Aerosakkonemataceae</taxon>
        <taxon>Floridanema</taxon>
    </lineage>
</organism>
<keyword evidence="1" id="KW-1133">Transmembrane helix</keyword>
<feature type="transmembrane region" description="Helical" evidence="1">
    <location>
        <begin position="9"/>
        <end position="32"/>
    </location>
</feature>
<evidence type="ECO:0000259" key="2">
    <source>
        <dbReference type="Pfam" id="PF03372"/>
    </source>
</evidence>
<accession>A0A1U7IBS0</accession>
<protein>
    <recommendedName>
        <fullName evidence="2">Endonuclease/exonuclease/phosphatase domain-containing protein</fullName>
    </recommendedName>
</protein>
<keyword evidence="1" id="KW-0812">Transmembrane</keyword>
<dbReference type="GO" id="GO:0016020">
    <property type="term" value="C:membrane"/>
    <property type="evidence" value="ECO:0007669"/>
    <property type="project" value="GOC"/>
</dbReference>
<dbReference type="OrthoDB" id="9796594at2"/>
<dbReference type="SUPFAM" id="SSF56219">
    <property type="entry name" value="DNase I-like"/>
    <property type="match status" value="1"/>
</dbReference>
<keyword evidence="1" id="KW-0472">Membrane</keyword>
<evidence type="ECO:0000313" key="4">
    <source>
        <dbReference type="Proteomes" id="UP000185860"/>
    </source>
</evidence>
<feature type="domain" description="Endonuclease/exonuclease/phosphatase" evidence="2">
    <location>
        <begin position="107"/>
        <end position="307"/>
    </location>
</feature>
<dbReference type="Pfam" id="PF03372">
    <property type="entry name" value="Exo_endo_phos"/>
    <property type="match status" value="1"/>
</dbReference>
<evidence type="ECO:0000313" key="3">
    <source>
        <dbReference type="EMBL" id="OKH34059.1"/>
    </source>
</evidence>
<reference evidence="3 4" key="1">
    <citation type="submission" date="2016-11" db="EMBL/GenBank/DDBJ databases">
        <title>Draft Genome Sequences of Nine Cyanobacterial Strains from Diverse Habitats.</title>
        <authorList>
            <person name="Zhu T."/>
            <person name="Hou S."/>
            <person name="Lu X."/>
            <person name="Hess W.R."/>
        </authorList>
    </citation>
    <scope>NUCLEOTIDE SEQUENCE [LARGE SCALE GENOMIC DNA]</scope>
    <source>
        <strain evidence="3 4">IAM M-71</strain>
    </source>
</reference>
<feature type="transmembrane region" description="Helical" evidence="1">
    <location>
        <begin position="66"/>
        <end position="87"/>
    </location>
</feature>